<evidence type="ECO:0008006" key="5">
    <source>
        <dbReference type="Google" id="ProtNLM"/>
    </source>
</evidence>
<reference evidence="2" key="2">
    <citation type="submission" date="2022-04" db="EMBL/GenBank/DDBJ databases">
        <title>Sequencing and genomic assembly of Halococcus dombrowskii.</title>
        <authorList>
            <person name="Lim S.W."/>
            <person name="MacLea K.S."/>
        </authorList>
    </citation>
    <scope>NUCLEOTIDE SEQUENCE</scope>
    <source>
        <strain evidence="2">H4</strain>
        <plasmid evidence="2">unnamed4</plasmid>
    </source>
</reference>
<geneLocation type="plasmid" evidence="2 3">
    <name>unnamed4</name>
</geneLocation>
<organism evidence="1 4">
    <name type="scientific">Halococcus dombrowskii</name>
    <dbReference type="NCBI Taxonomy" id="179637"/>
    <lineage>
        <taxon>Archaea</taxon>
        <taxon>Methanobacteriati</taxon>
        <taxon>Methanobacteriota</taxon>
        <taxon>Stenosarchaea group</taxon>
        <taxon>Halobacteria</taxon>
        <taxon>Halobacteriales</taxon>
        <taxon>Halococcaceae</taxon>
        <taxon>Halococcus</taxon>
    </lineage>
</organism>
<reference evidence="1" key="1">
    <citation type="journal article" date="2014" name="Int. J. Syst. Evol. Microbiol.">
        <title>Complete genome sequence of Corynebacterium casei LMG S-19264T (=DSM 44701T), isolated from a smear-ripened cheese.</title>
        <authorList>
            <consortium name="US DOE Joint Genome Institute (JGI-PGF)"/>
            <person name="Walter F."/>
            <person name="Albersmeier A."/>
            <person name="Kalinowski J."/>
            <person name="Ruckert C."/>
        </authorList>
    </citation>
    <scope>NUCLEOTIDE SEQUENCE</scope>
    <source>
        <strain evidence="1">JCM 12289</strain>
    </source>
</reference>
<sequence length="116" mass="12619">MTDVRVPVGREADSALCCPRCVALDGYDEAPDLTASVDEYEIPTAAVGEPRPERETVLALGRYCDEHDVFLVASYGDLADEWTQKSGKWIAVPLHTATDQPIAVPIRLDEMLGGSE</sequence>
<gene>
    <name evidence="1" type="ORF">GCM10008985_19490</name>
    <name evidence="2" type="ORF">MUK72_18725</name>
</gene>
<reference evidence="1" key="3">
    <citation type="submission" date="2023-12" db="EMBL/GenBank/DDBJ databases">
        <authorList>
            <person name="Sun Q."/>
            <person name="Inoue M."/>
        </authorList>
    </citation>
    <scope>NUCLEOTIDE SEQUENCE</scope>
    <source>
        <strain evidence="1">JCM 12289</strain>
    </source>
</reference>
<keyword evidence="2" id="KW-0614">Plasmid</keyword>
<evidence type="ECO:0000313" key="3">
    <source>
        <dbReference type="Proteomes" id="UP000830542"/>
    </source>
</evidence>
<evidence type="ECO:0000313" key="1">
    <source>
        <dbReference type="EMBL" id="GAA0462881.1"/>
    </source>
</evidence>
<proteinExistence type="predicted"/>
<dbReference type="Proteomes" id="UP001500962">
    <property type="component" value="Unassembled WGS sequence"/>
</dbReference>
<keyword evidence="3" id="KW-1185">Reference proteome</keyword>
<dbReference type="RefSeq" id="WP_244707156.1">
    <property type="nucleotide sequence ID" value="NZ_BAAADN010000028.1"/>
</dbReference>
<name>A0AAV3SGE1_HALDO</name>
<protein>
    <recommendedName>
        <fullName evidence="5">Restriction endonuclease</fullName>
    </recommendedName>
</protein>
<dbReference type="Proteomes" id="UP000830542">
    <property type="component" value="Plasmid unnamed4"/>
</dbReference>
<dbReference type="GeneID" id="71763927"/>
<evidence type="ECO:0000313" key="2">
    <source>
        <dbReference type="EMBL" id="UOO97500.1"/>
    </source>
</evidence>
<dbReference type="EMBL" id="CP095009">
    <property type="protein sequence ID" value="UOO97500.1"/>
    <property type="molecule type" value="Genomic_DNA"/>
</dbReference>
<evidence type="ECO:0000313" key="4">
    <source>
        <dbReference type="Proteomes" id="UP001500962"/>
    </source>
</evidence>
<dbReference type="EMBL" id="BAAADN010000028">
    <property type="protein sequence ID" value="GAA0462881.1"/>
    <property type="molecule type" value="Genomic_DNA"/>
</dbReference>
<dbReference type="AlphaFoldDB" id="A0AAV3SGE1"/>
<dbReference type="KEGG" id="hdo:MUK72_18725"/>
<accession>A0AAV3SGE1</accession>